<dbReference type="InterPro" id="IPR011701">
    <property type="entry name" value="MFS"/>
</dbReference>
<evidence type="ECO:0000259" key="7">
    <source>
        <dbReference type="PROSITE" id="PS50850"/>
    </source>
</evidence>
<feature type="transmembrane region" description="Helical" evidence="6">
    <location>
        <begin position="14"/>
        <end position="34"/>
    </location>
</feature>
<dbReference type="PROSITE" id="PS50850">
    <property type="entry name" value="MFS"/>
    <property type="match status" value="1"/>
</dbReference>
<evidence type="ECO:0000313" key="8">
    <source>
        <dbReference type="EMBL" id="WNC67325.1"/>
    </source>
</evidence>
<feature type="transmembrane region" description="Helical" evidence="6">
    <location>
        <begin position="308"/>
        <end position="326"/>
    </location>
</feature>
<feature type="transmembrane region" description="Helical" evidence="6">
    <location>
        <begin position="81"/>
        <end position="103"/>
    </location>
</feature>
<comment type="subcellular location">
    <subcellularLocation>
        <location evidence="1">Membrane</location>
        <topology evidence="1">Multi-pass membrane protein</topology>
    </subcellularLocation>
</comment>
<feature type="transmembrane region" description="Helical" evidence="6">
    <location>
        <begin position="275"/>
        <end position="296"/>
    </location>
</feature>
<feature type="transmembrane region" description="Helical" evidence="6">
    <location>
        <begin position="54"/>
        <end position="74"/>
    </location>
</feature>
<evidence type="ECO:0000256" key="4">
    <source>
        <dbReference type="ARBA" id="ARBA00023136"/>
    </source>
</evidence>
<feature type="transmembrane region" description="Helical" evidence="6">
    <location>
        <begin position="142"/>
        <end position="165"/>
    </location>
</feature>
<gene>
    <name evidence="8" type="ORF">RI845_12445</name>
</gene>
<feature type="transmembrane region" description="Helical" evidence="6">
    <location>
        <begin position="395"/>
        <end position="414"/>
    </location>
</feature>
<feature type="transmembrane region" description="Helical" evidence="6">
    <location>
        <begin position="234"/>
        <end position="255"/>
    </location>
</feature>
<keyword evidence="4 6" id="KW-0472">Membrane</keyword>
<evidence type="ECO:0000256" key="2">
    <source>
        <dbReference type="ARBA" id="ARBA00022692"/>
    </source>
</evidence>
<dbReference type="EMBL" id="CP134146">
    <property type="protein sequence ID" value="WNC67325.1"/>
    <property type="molecule type" value="Genomic_DNA"/>
</dbReference>
<evidence type="ECO:0000256" key="6">
    <source>
        <dbReference type="SAM" id="Phobius"/>
    </source>
</evidence>
<accession>A0ABY9THQ4</accession>
<keyword evidence="2 6" id="KW-0812">Transmembrane</keyword>
<feature type="transmembrane region" description="Helical" evidence="6">
    <location>
        <begin position="171"/>
        <end position="191"/>
    </location>
</feature>
<feature type="transmembrane region" description="Helical" evidence="6">
    <location>
        <begin position="365"/>
        <end position="389"/>
    </location>
</feature>
<name>A0ABY9THQ4_9GAMM</name>
<keyword evidence="3 6" id="KW-1133">Transmembrane helix</keyword>
<sequence length="424" mass="46587">MFNFSFFTHWQQRYNITILCTVALFICFIDRVNISVAILPMQAEFGWNDTVKGMVLASFFIGYMLMQIVGGVLASKFGGKVVLGSAVIFWSIFTILTPILAMASLPMLILGRILLGLGEGASVPSAYSLFKHWVPKSEQARTITIFSSGAPLGTIVGLVASGWIINHYDWAMVFYIFGSLGFIWIIFWLLFAYSKPKDNPNICQQELALIYSEKEEIKQHEPVPWKQFFNKAPVLALFYTAFTTQWTLYLFLAWLPSYFADVHGFSITQAGLSSAAPWLTMIIMMNVAGIVSDKLIKSGKSAGFTRKLVQSIGLFGSALFLFLSLYVTEPMMAVICTCGALGALSFCYSGYTVNPMDIAPKHSESLFGVVNTAATLPGILAVAVTGWLVDVTNSYNSAFILAAVISISGALVFIKYGTGKKIID</sequence>
<dbReference type="Proteomes" id="UP001248581">
    <property type="component" value="Chromosome"/>
</dbReference>
<keyword evidence="9" id="KW-1185">Reference proteome</keyword>
<feature type="transmembrane region" description="Helical" evidence="6">
    <location>
        <begin position="109"/>
        <end position="130"/>
    </location>
</feature>
<dbReference type="RefSeq" id="WP_348386489.1">
    <property type="nucleotide sequence ID" value="NZ_CP134146.1"/>
</dbReference>
<evidence type="ECO:0000256" key="3">
    <source>
        <dbReference type="ARBA" id="ARBA00022989"/>
    </source>
</evidence>
<dbReference type="InterPro" id="IPR050382">
    <property type="entry name" value="MFS_Na/Anion_cotransporter"/>
</dbReference>
<feature type="domain" description="Major facilitator superfamily (MFS) profile" evidence="7">
    <location>
        <begin position="16"/>
        <end position="421"/>
    </location>
</feature>
<dbReference type="Pfam" id="PF07690">
    <property type="entry name" value="MFS_1"/>
    <property type="match status" value="1"/>
</dbReference>
<feature type="transmembrane region" description="Helical" evidence="6">
    <location>
        <begin position="332"/>
        <end position="353"/>
    </location>
</feature>
<dbReference type="InterPro" id="IPR020846">
    <property type="entry name" value="MFS_dom"/>
</dbReference>
<proteinExistence type="inferred from homology"/>
<dbReference type="InterPro" id="IPR036259">
    <property type="entry name" value="MFS_trans_sf"/>
</dbReference>
<evidence type="ECO:0000313" key="9">
    <source>
        <dbReference type="Proteomes" id="UP001248581"/>
    </source>
</evidence>
<organism evidence="8 9">
    <name type="scientific">Thalassotalea nanhaiensis</name>
    <dbReference type="NCBI Taxonomy" id="3065648"/>
    <lineage>
        <taxon>Bacteria</taxon>
        <taxon>Pseudomonadati</taxon>
        <taxon>Pseudomonadota</taxon>
        <taxon>Gammaproteobacteria</taxon>
        <taxon>Alteromonadales</taxon>
        <taxon>Colwelliaceae</taxon>
        <taxon>Thalassotalea</taxon>
    </lineage>
</organism>
<evidence type="ECO:0000256" key="1">
    <source>
        <dbReference type="ARBA" id="ARBA00004141"/>
    </source>
</evidence>
<dbReference type="Gene3D" id="1.20.1250.20">
    <property type="entry name" value="MFS general substrate transporter like domains"/>
    <property type="match status" value="2"/>
</dbReference>
<dbReference type="PANTHER" id="PTHR11662:SF399">
    <property type="entry name" value="FI19708P1-RELATED"/>
    <property type="match status" value="1"/>
</dbReference>
<comment type="similarity">
    <text evidence="5">Belongs to the major facilitator superfamily. Phthalate permease family.</text>
</comment>
<evidence type="ECO:0000256" key="5">
    <source>
        <dbReference type="ARBA" id="ARBA00038514"/>
    </source>
</evidence>
<reference evidence="9" key="1">
    <citation type="submission" date="2023-09" db="EMBL/GenBank/DDBJ databases">
        <authorList>
            <person name="Li S."/>
            <person name="Li X."/>
            <person name="Zhang C."/>
            <person name="Zhao Z."/>
        </authorList>
    </citation>
    <scope>NUCLEOTIDE SEQUENCE [LARGE SCALE GENOMIC DNA]</scope>
    <source>
        <strain evidence="9">SQ345</strain>
    </source>
</reference>
<dbReference type="PANTHER" id="PTHR11662">
    <property type="entry name" value="SOLUTE CARRIER FAMILY 17"/>
    <property type="match status" value="1"/>
</dbReference>
<protein>
    <submittedName>
        <fullName evidence="8">MFS transporter</fullName>
    </submittedName>
</protein>
<dbReference type="SUPFAM" id="SSF103473">
    <property type="entry name" value="MFS general substrate transporter"/>
    <property type="match status" value="1"/>
</dbReference>